<gene>
    <name evidence="3" type="ORF">CMV_005285</name>
</gene>
<dbReference type="EMBL" id="JRKL02000468">
    <property type="protein sequence ID" value="KAF3971077.1"/>
    <property type="molecule type" value="Genomic_DNA"/>
</dbReference>
<sequence>MDGRGVFVVVAIEVVEESGGGGGGSAGGGGGGGGVFAGLFEFVFVFDLDFDLARLSSQHLSSNGSSCCNAITEIEGNCLSNLFPSNPIFALLLNNSYGQPSKGNGQVSGITASKAALPKILLGNQDIQECWSSLSGVPGYLTDVINSLFNGRVNFFGATCCKAISLANDHCLPKLFPFNSNFHSTFKNVCLIGSEVGGPTPSP</sequence>
<dbReference type="GO" id="GO:2000008">
    <property type="term" value="P:regulation of protein localization to cell surface"/>
    <property type="evidence" value="ECO:0007669"/>
    <property type="project" value="TreeGrafter"/>
</dbReference>
<keyword evidence="4" id="KW-1185">Reference proteome</keyword>
<dbReference type="GO" id="GO:0005576">
    <property type="term" value="C:extracellular region"/>
    <property type="evidence" value="ECO:0007669"/>
    <property type="project" value="TreeGrafter"/>
</dbReference>
<accession>A0A8J4RE02</accession>
<dbReference type="AlphaFoldDB" id="A0A8J4RE02"/>
<evidence type="ECO:0000313" key="3">
    <source>
        <dbReference type="EMBL" id="KAF3971077.1"/>
    </source>
</evidence>
<dbReference type="OrthoDB" id="1887119at2759"/>
<reference evidence="3" key="1">
    <citation type="submission" date="2020-03" db="EMBL/GenBank/DDBJ databases">
        <title>Castanea mollissima Vanexum genome sequencing.</title>
        <authorList>
            <person name="Staton M."/>
        </authorList>
    </citation>
    <scope>NUCLEOTIDE SEQUENCE</scope>
    <source>
        <tissue evidence="3">Leaf</tissue>
    </source>
</reference>
<feature type="domain" description="Prolamin-like" evidence="2">
    <location>
        <begin position="129"/>
        <end position="190"/>
    </location>
</feature>
<dbReference type="PANTHER" id="PTHR31181">
    <property type="entry name" value="EGG CELL-SECRETED PROTEIN 1.4"/>
    <property type="match status" value="1"/>
</dbReference>
<proteinExistence type="predicted"/>
<dbReference type="Pfam" id="PF05617">
    <property type="entry name" value="Prolamin_like"/>
    <property type="match status" value="1"/>
</dbReference>
<dbReference type="GO" id="GO:0080155">
    <property type="term" value="P:regulation of double fertilization forming a zygote and endosperm"/>
    <property type="evidence" value="ECO:0007669"/>
    <property type="project" value="TreeGrafter"/>
</dbReference>
<dbReference type="InterPro" id="IPR008502">
    <property type="entry name" value="Prolamin-like"/>
</dbReference>
<evidence type="ECO:0000259" key="2">
    <source>
        <dbReference type="Pfam" id="PF05617"/>
    </source>
</evidence>
<dbReference type="Proteomes" id="UP000737018">
    <property type="component" value="Unassembled WGS sequence"/>
</dbReference>
<keyword evidence="1" id="KW-0732">Signal</keyword>
<evidence type="ECO:0000256" key="1">
    <source>
        <dbReference type="ARBA" id="ARBA00022729"/>
    </source>
</evidence>
<evidence type="ECO:0000313" key="4">
    <source>
        <dbReference type="Proteomes" id="UP000737018"/>
    </source>
</evidence>
<dbReference type="GO" id="GO:0031982">
    <property type="term" value="C:vesicle"/>
    <property type="evidence" value="ECO:0007669"/>
    <property type="project" value="TreeGrafter"/>
</dbReference>
<comment type="caution">
    <text evidence="3">The sequence shown here is derived from an EMBL/GenBank/DDBJ whole genome shotgun (WGS) entry which is preliminary data.</text>
</comment>
<name>A0A8J4RE02_9ROSI</name>
<organism evidence="3 4">
    <name type="scientific">Castanea mollissima</name>
    <name type="common">Chinese chestnut</name>
    <dbReference type="NCBI Taxonomy" id="60419"/>
    <lineage>
        <taxon>Eukaryota</taxon>
        <taxon>Viridiplantae</taxon>
        <taxon>Streptophyta</taxon>
        <taxon>Embryophyta</taxon>
        <taxon>Tracheophyta</taxon>
        <taxon>Spermatophyta</taxon>
        <taxon>Magnoliopsida</taxon>
        <taxon>eudicotyledons</taxon>
        <taxon>Gunneridae</taxon>
        <taxon>Pentapetalae</taxon>
        <taxon>rosids</taxon>
        <taxon>fabids</taxon>
        <taxon>Fagales</taxon>
        <taxon>Fagaceae</taxon>
        <taxon>Castanea</taxon>
    </lineage>
</organism>
<dbReference type="GO" id="GO:0009567">
    <property type="term" value="P:double fertilization forming a zygote and endosperm"/>
    <property type="evidence" value="ECO:0007669"/>
    <property type="project" value="TreeGrafter"/>
</dbReference>
<protein>
    <recommendedName>
        <fullName evidence="2">Prolamin-like domain-containing protein</fullName>
    </recommendedName>
</protein>
<dbReference type="PANTHER" id="PTHR31181:SF67">
    <property type="entry name" value="PROLAMIN-LIKE PROTEIN (DUF1278)"/>
    <property type="match status" value="1"/>
</dbReference>